<keyword evidence="1" id="KW-0472">Membrane</keyword>
<dbReference type="AlphaFoldDB" id="A0A7C9I1W0"/>
<dbReference type="Proteomes" id="UP000483286">
    <property type="component" value="Unassembled WGS sequence"/>
</dbReference>
<dbReference type="RefSeq" id="WP_157461234.1">
    <property type="nucleotide sequence ID" value="NZ_WQLB01000038.1"/>
</dbReference>
<keyword evidence="3" id="KW-1185">Reference proteome</keyword>
<proteinExistence type="predicted"/>
<organism evidence="2 3">
    <name type="scientific">Deinococcus arboris</name>
    <dbReference type="NCBI Taxonomy" id="2682977"/>
    <lineage>
        <taxon>Bacteria</taxon>
        <taxon>Thermotogati</taxon>
        <taxon>Deinococcota</taxon>
        <taxon>Deinococci</taxon>
        <taxon>Deinococcales</taxon>
        <taxon>Deinococcaceae</taxon>
        <taxon>Deinococcus</taxon>
    </lineage>
</organism>
<evidence type="ECO:0000313" key="3">
    <source>
        <dbReference type="Proteomes" id="UP000483286"/>
    </source>
</evidence>
<evidence type="ECO:0000313" key="2">
    <source>
        <dbReference type="EMBL" id="MVN88975.1"/>
    </source>
</evidence>
<dbReference type="EMBL" id="WQLB01000038">
    <property type="protein sequence ID" value="MVN88975.1"/>
    <property type="molecule type" value="Genomic_DNA"/>
</dbReference>
<name>A0A7C9I1W0_9DEIO</name>
<reference evidence="2 3" key="1">
    <citation type="submission" date="2019-12" db="EMBL/GenBank/DDBJ databases">
        <title>Deinococcus sp. HMF7620 Genome sequencing and assembly.</title>
        <authorList>
            <person name="Kang H."/>
            <person name="Kim H."/>
            <person name="Joh K."/>
        </authorList>
    </citation>
    <scope>NUCLEOTIDE SEQUENCE [LARGE SCALE GENOMIC DNA]</scope>
    <source>
        <strain evidence="2 3">HMF7620</strain>
    </source>
</reference>
<sequence>MRTHFHRLSLFLTEGRFWYFRLFTSLATIAFGLVCLWQPDLFSQGKSFSGMVWLPQWVWGLVAVAAGALLLCATAGRWRQLAYLLVFFFHISLTISFVLGSGTILTGTTTYGLLALFIAYAGITEPQRFRGA</sequence>
<accession>A0A7C9I1W0</accession>
<protein>
    <submittedName>
        <fullName evidence="2">Uncharacterized protein</fullName>
    </submittedName>
</protein>
<feature type="transmembrane region" description="Helical" evidence="1">
    <location>
        <begin position="81"/>
        <end position="98"/>
    </location>
</feature>
<feature type="transmembrane region" description="Helical" evidence="1">
    <location>
        <begin position="104"/>
        <end position="123"/>
    </location>
</feature>
<feature type="transmembrane region" description="Helical" evidence="1">
    <location>
        <begin position="57"/>
        <end position="74"/>
    </location>
</feature>
<keyword evidence="1" id="KW-1133">Transmembrane helix</keyword>
<gene>
    <name evidence="2" type="ORF">GO986_19730</name>
</gene>
<comment type="caution">
    <text evidence="2">The sequence shown here is derived from an EMBL/GenBank/DDBJ whole genome shotgun (WGS) entry which is preliminary data.</text>
</comment>
<feature type="transmembrane region" description="Helical" evidence="1">
    <location>
        <begin position="20"/>
        <end position="37"/>
    </location>
</feature>
<evidence type="ECO:0000256" key="1">
    <source>
        <dbReference type="SAM" id="Phobius"/>
    </source>
</evidence>
<keyword evidence="1" id="KW-0812">Transmembrane</keyword>